<feature type="region of interest" description="Disordered" evidence="5">
    <location>
        <begin position="231"/>
        <end position="266"/>
    </location>
</feature>
<keyword evidence="4 6" id="KW-0472">Membrane</keyword>
<keyword evidence="3 6" id="KW-1133">Transmembrane helix</keyword>
<sequence>MTPYVLQGLYYFLRHKVLWKTSLCPILWALLFAIATFCILLPIAFIPQVIALSTVMTPWLGVPLALVLALIEMLIVIMLFSAIVLLPITDKLFDQVLTLRGHAELVEADNGMACCGCCSVVGIVHLFVSIITLPLNLIPVVGTVLWLFVNGRLYTWDTFSHYHYELKGRSFKIQRKFVSDNAMAHHIFGMQAMALEMIPFANVFFVFTNTVGAALWAADMEDRLLQNVEYDSGNNKANDNKNSTTNTETESYPTEETNLTKAKYTA</sequence>
<feature type="transmembrane region" description="Helical" evidence="6">
    <location>
        <begin position="200"/>
        <end position="218"/>
    </location>
</feature>
<evidence type="ECO:0000256" key="3">
    <source>
        <dbReference type="ARBA" id="ARBA00022989"/>
    </source>
</evidence>
<feature type="transmembrane region" description="Helical" evidence="6">
    <location>
        <begin position="23"/>
        <end position="45"/>
    </location>
</feature>
<gene>
    <name evidence="7" type="ORF">SEMRO_1051_G235640.1</name>
</gene>
<evidence type="ECO:0000256" key="4">
    <source>
        <dbReference type="ARBA" id="ARBA00023136"/>
    </source>
</evidence>
<accession>A0A9N8EIM8</accession>
<protein>
    <submittedName>
        <fullName evidence="7">Conserved hypothetical, protein</fullName>
    </submittedName>
</protein>
<feature type="compositionally biased region" description="Low complexity" evidence="5">
    <location>
        <begin position="240"/>
        <end position="257"/>
    </location>
</feature>
<dbReference type="PANTHER" id="PTHR34292:SF2">
    <property type="entry name" value="OUTER SPORE WALL PROTEIN LDS1"/>
    <property type="match status" value="1"/>
</dbReference>
<comment type="subcellular location">
    <subcellularLocation>
        <location evidence="1">Membrane</location>
        <topology evidence="1">Multi-pass membrane protein</topology>
    </subcellularLocation>
</comment>
<evidence type="ECO:0000256" key="6">
    <source>
        <dbReference type="SAM" id="Phobius"/>
    </source>
</evidence>
<dbReference type="AlphaFoldDB" id="A0A9N8EIM8"/>
<keyword evidence="8" id="KW-1185">Reference proteome</keyword>
<proteinExistence type="predicted"/>
<evidence type="ECO:0000256" key="5">
    <source>
        <dbReference type="SAM" id="MobiDB-lite"/>
    </source>
</evidence>
<dbReference type="Proteomes" id="UP001153069">
    <property type="component" value="Unassembled WGS sequence"/>
</dbReference>
<feature type="transmembrane region" description="Helical" evidence="6">
    <location>
        <begin position="137"/>
        <end position="156"/>
    </location>
</feature>
<organism evidence="7 8">
    <name type="scientific">Seminavis robusta</name>
    <dbReference type="NCBI Taxonomy" id="568900"/>
    <lineage>
        <taxon>Eukaryota</taxon>
        <taxon>Sar</taxon>
        <taxon>Stramenopiles</taxon>
        <taxon>Ochrophyta</taxon>
        <taxon>Bacillariophyta</taxon>
        <taxon>Bacillariophyceae</taxon>
        <taxon>Bacillariophycidae</taxon>
        <taxon>Naviculales</taxon>
        <taxon>Naviculaceae</taxon>
        <taxon>Seminavis</taxon>
    </lineage>
</organism>
<dbReference type="PANTHER" id="PTHR34292">
    <property type="entry name" value="OUTER SPORE WALL PROTEIN LDS1"/>
    <property type="match status" value="1"/>
</dbReference>
<dbReference type="OrthoDB" id="10012223at2759"/>
<evidence type="ECO:0000313" key="8">
    <source>
        <dbReference type="Proteomes" id="UP001153069"/>
    </source>
</evidence>
<keyword evidence="2 6" id="KW-0812">Transmembrane</keyword>
<evidence type="ECO:0000256" key="2">
    <source>
        <dbReference type="ARBA" id="ARBA00022692"/>
    </source>
</evidence>
<dbReference type="Pfam" id="PF07264">
    <property type="entry name" value="EI24"/>
    <property type="match status" value="1"/>
</dbReference>
<feature type="transmembrane region" description="Helical" evidence="6">
    <location>
        <begin position="65"/>
        <end position="89"/>
    </location>
</feature>
<comment type="caution">
    <text evidence="7">The sequence shown here is derived from an EMBL/GenBank/DDBJ whole genome shotgun (WGS) entry which is preliminary data.</text>
</comment>
<evidence type="ECO:0000256" key="1">
    <source>
        <dbReference type="ARBA" id="ARBA00004141"/>
    </source>
</evidence>
<reference evidence="7" key="1">
    <citation type="submission" date="2020-06" db="EMBL/GenBank/DDBJ databases">
        <authorList>
            <consortium name="Plant Systems Biology data submission"/>
        </authorList>
    </citation>
    <scope>NUCLEOTIDE SEQUENCE</scope>
    <source>
        <strain evidence="7">D6</strain>
    </source>
</reference>
<dbReference type="InterPro" id="IPR052786">
    <property type="entry name" value="Spore_wall_assembly"/>
</dbReference>
<name>A0A9N8EIM8_9STRA</name>
<dbReference type="EMBL" id="CAICTM010001049">
    <property type="protein sequence ID" value="CAB9519839.1"/>
    <property type="molecule type" value="Genomic_DNA"/>
</dbReference>
<dbReference type="InterPro" id="IPR059112">
    <property type="entry name" value="CysZ/EI24"/>
</dbReference>
<evidence type="ECO:0000313" key="7">
    <source>
        <dbReference type="EMBL" id="CAB9519839.1"/>
    </source>
</evidence>